<keyword evidence="3" id="KW-0963">Cytoplasm</keyword>
<dbReference type="PROSITE" id="PS50222">
    <property type="entry name" value="EF_HAND_2"/>
    <property type="match status" value="1"/>
</dbReference>
<dbReference type="InterPro" id="IPR018247">
    <property type="entry name" value="EF_Hand_1_Ca_BS"/>
</dbReference>
<dbReference type="EMBL" id="RJVU01063374">
    <property type="protein sequence ID" value="ROJ25395.1"/>
    <property type="molecule type" value="Genomic_DNA"/>
</dbReference>
<dbReference type="InterPro" id="IPR002048">
    <property type="entry name" value="EF_hand_dom"/>
</dbReference>
<organism evidence="10 11">
    <name type="scientific">Anabarilius grahami</name>
    <name type="common">Kanglang fish</name>
    <name type="synonym">Barilius grahami</name>
    <dbReference type="NCBI Taxonomy" id="495550"/>
    <lineage>
        <taxon>Eukaryota</taxon>
        <taxon>Metazoa</taxon>
        <taxon>Chordata</taxon>
        <taxon>Craniata</taxon>
        <taxon>Vertebrata</taxon>
        <taxon>Euteleostomi</taxon>
        <taxon>Actinopterygii</taxon>
        <taxon>Neopterygii</taxon>
        <taxon>Teleostei</taxon>
        <taxon>Ostariophysi</taxon>
        <taxon>Cypriniformes</taxon>
        <taxon>Xenocyprididae</taxon>
        <taxon>Xenocypridinae</taxon>
        <taxon>Xenocypridinae incertae sedis</taxon>
        <taxon>Anabarilius</taxon>
    </lineage>
</organism>
<evidence type="ECO:0000256" key="7">
    <source>
        <dbReference type="ARBA" id="ARBA00023136"/>
    </source>
</evidence>
<evidence type="ECO:0000256" key="5">
    <source>
        <dbReference type="ARBA" id="ARBA00022737"/>
    </source>
</evidence>
<proteinExistence type="predicted"/>
<sequence>MYKIGWRSECHLNCTNQSQGMGRLDLTEFQALWEKLRKWTVIFMTFDKNKNQSLDYQEISPALSAAGIQVDEFILQLIGLRYTEPDMTVSFPGFLFLLMKLDSMMRKFQSFDVTGMGMISVNCRQWERRVCPTPFFARRVEERTFGGDTVSPRSGYFIPTNKGFESDYCSLISSRFRLGRVNYHAANNQTHFSSGGQQQTYMEQENDWDRDLLLDPAWEKQQRKVRGSDGFGKARGPPQGPVF</sequence>
<dbReference type="GO" id="GO:0012505">
    <property type="term" value="C:endomembrane system"/>
    <property type="evidence" value="ECO:0007669"/>
    <property type="project" value="UniProtKB-SubCell"/>
</dbReference>
<dbReference type="PANTHER" id="PTHR46735:SF3">
    <property type="entry name" value="CALPAIN SMALL SUBUNIT 1-RELATED"/>
    <property type="match status" value="1"/>
</dbReference>
<feature type="domain" description="EF-hand" evidence="9">
    <location>
        <begin position="34"/>
        <end position="69"/>
    </location>
</feature>
<dbReference type="InterPro" id="IPR011992">
    <property type="entry name" value="EF-hand-dom_pair"/>
</dbReference>
<dbReference type="GO" id="GO:0005509">
    <property type="term" value="F:calcium ion binding"/>
    <property type="evidence" value="ECO:0007669"/>
    <property type="project" value="InterPro"/>
</dbReference>
<dbReference type="PANTHER" id="PTHR46735">
    <property type="entry name" value="CALPAIN, SMALL SUBUNIT 1 A-RELATED"/>
    <property type="match status" value="1"/>
</dbReference>
<evidence type="ECO:0000256" key="4">
    <source>
        <dbReference type="ARBA" id="ARBA00022723"/>
    </source>
</evidence>
<dbReference type="AlphaFoldDB" id="A0A3N0XT82"/>
<evidence type="ECO:0000313" key="11">
    <source>
        <dbReference type="Proteomes" id="UP000281406"/>
    </source>
</evidence>
<dbReference type="PROSITE" id="PS00018">
    <property type="entry name" value="EF_HAND_1"/>
    <property type="match status" value="1"/>
</dbReference>
<name>A0A3N0XT82_ANAGA</name>
<dbReference type="OrthoDB" id="424753at2759"/>
<feature type="region of interest" description="Disordered" evidence="8">
    <location>
        <begin position="219"/>
        <end position="243"/>
    </location>
</feature>
<evidence type="ECO:0000259" key="9">
    <source>
        <dbReference type="PROSITE" id="PS50222"/>
    </source>
</evidence>
<evidence type="ECO:0000313" key="10">
    <source>
        <dbReference type="EMBL" id="ROJ25395.1"/>
    </source>
</evidence>
<evidence type="ECO:0000256" key="2">
    <source>
        <dbReference type="ARBA" id="ARBA00004496"/>
    </source>
</evidence>
<gene>
    <name evidence="10" type="ORF">DPX16_3560</name>
</gene>
<keyword evidence="6" id="KW-0106">Calcium</keyword>
<evidence type="ECO:0000256" key="8">
    <source>
        <dbReference type="SAM" id="MobiDB-lite"/>
    </source>
</evidence>
<keyword evidence="5" id="KW-0677">Repeat</keyword>
<dbReference type="GO" id="GO:0110158">
    <property type="term" value="C:calpain complex"/>
    <property type="evidence" value="ECO:0007669"/>
    <property type="project" value="TreeGrafter"/>
</dbReference>
<reference evidence="10 11" key="1">
    <citation type="submission" date="2018-10" db="EMBL/GenBank/DDBJ databases">
        <title>Genome assembly for a Yunnan-Guizhou Plateau 3E fish, Anabarilius grahami (Regan), and its evolutionary and genetic applications.</title>
        <authorList>
            <person name="Jiang W."/>
        </authorList>
    </citation>
    <scope>NUCLEOTIDE SEQUENCE [LARGE SCALE GENOMIC DNA]</scope>
    <source>
        <strain evidence="10">AG-KIZ</strain>
        <tissue evidence="10">Muscle</tissue>
    </source>
</reference>
<comment type="caution">
    <text evidence="10">The sequence shown here is derived from an EMBL/GenBank/DDBJ whole genome shotgun (WGS) entry which is preliminary data.</text>
</comment>
<evidence type="ECO:0000256" key="6">
    <source>
        <dbReference type="ARBA" id="ARBA00022837"/>
    </source>
</evidence>
<keyword evidence="7" id="KW-0472">Membrane</keyword>
<keyword evidence="4" id="KW-0479">Metal-binding</keyword>
<keyword evidence="11" id="KW-1185">Reference proteome</keyword>
<dbReference type="Proteomes" id="UP000281406">
    <property type="component" value="Unassembled WGS sequence"/>
</dbReference>
<dbReference type="Gene3D" id="1.10.238.10">
    <property type="entry name" value="EF-hand"/>
    <property type="match status" value="1"/>
</dbReference>
<comment type="subcellular location">
    <subcellularLocation>
        <location evidence="2">Cytoplasm</location>
    </subcellularLocation>
    <subcellularLocation>
        <location evidence="1">Endomembrane system</location>
    </subcellularLocation>
</comment>
<dbReference type="SUPFAM" id="SSF47473">
    <property type="entry name" value="EF-hand"/>
    <property type="match status" value="1"/>
</dbReference>
<evidence type="ECO:0000256" key="3">
    <source>
        <dbReference type="ARBA" id="ARBA00022490"/>
    </source>
</evidence>
<protein>
    <submittedName>
        <fullName evidence="10">Calpain small subunit 1</fullName>
    </submittedName>
</protein>
<accession>A0A3N0XT82</accession>
<evidence type="ECO:0000256" key="1">
    <source>
        <dbReference type="ARBA" id="ARBA00004308"/>
    </source>
</evidence>